<dbReference type="Gene3D" id="1.10.10.10">
    <property type="entry name" value="Winged helix-like DNA-binding domain superfamily/Winged helix DNA-binding domain"/>
    <property type="match status" value="1"/>
</dbReference>
<evidence type="ECO:0000313" key="2">
    <source>
        <dbReference type="EMBL" id="GIN20808.1"/>
    </source>
</evidence>
<feature type="domain" description="Transcription regulator PadR N-terminal" evidence="1">
    <location>
        <begin position="46"/>
        <end position="112"/>
    </location>
</feature>
<name>A0ABQ4K6N5_9BACI</name>
<dbReference type="SUPFAM" id="SSF46785">
    <property type="entry name" value="Winged helix' DNA-binding domain"/>
    <property type="match status" value="1"/>
</dbReference>
<dbReference type="RefSeq" id="WP_212962916.1">
    <property type="nucleotide sequence ID" value="NZ_BOQT01000006.1"/>
</dbReference>
<organism evidence="2 3">
    <name type="scientific">Siminovitchia fordii</name>
    <dbReference type="NCBI Taxonomy" id="254759"/>
    <lineage>
        <taxon>Bacteria</taxon>
        <taxon>Bacillati</taxon>
        <taxon>Bacillota</taxon>
        <taxon>Bacilli</taxon>
        <taxon>Bacillales</taxon>
        <taxon>Bacillaceae</taxon>
        <taxon>Siminovitchia</taxon>
    </lineage>
</organism>
<accession>A0ABQ4K6N5</accession>
<comment type="caution">
    <text evidence="2">The sequence shown here is derived from an EMBL/GenBank/DDBJ whole genome shotgun (WGS) entry which is preliminary data.</text>
</comment>
<sequence length="137" mass="16427">MEERLRRLGKKKLSNELMFTEQHRKNIYQAIDREQKSNEEILIATLQLLNEKRTGFELLQMLESRNIKKFINQEGALYLLLHELEQKEWIASLWMDNHLKYYYLQDKGRKVLMKAEETQLKDSPALKDLLGGDILYE</sequence>
<dbReference type="EMBL" id="BOQT01000006">
    <property type="protein sequence ID" value="GIN20808.1"/>
    <property type="molecule type" value="Genomic_DNA"/>
</dbReference>
<dbReference type="InterPro" id="IPR036390">
    <property type="entry name" value="WH_DNA-bd_sf"/>
</dbReference>
<dbReference type="NCBIfam" id="NF006931">
    <property type="entry name" value="PRK09416.1"/>
    <property type="match status" value="1"/>
</dbReference>
<evidence type="ECO:0000259" key="1">
    <source>
        <dbReference type="Pfam" id="PF03551"/>
    </source>
</evidence>
<dbReference type="Proteomes" id="UP000680279">
    <property type="component" value="Unassembled WGS sequence"/>
</dbReference>
<dbReference type="InterPro" id="IPR005149">
    <property type="entry name" value="Tscrpt_reg_PadR_N"/>
</dbReference>
<evidence type="ECO:0000313" key="3">
    <source>
        <dbReference type="Proteomes" id="UP000680279"/>
    </source>
</evidence>
<dbReference type="InterPro" id="IPR036388">
    <property type="entry name" value="WH-like_DNA-bd_sf"/>
</dbReference>
<protein>
    <recommendedName>
        <fullName evidence="1">Transcription regulator PadR N-terminal domain-containing protein</fullName>
    </recommendedName>
</protein>
<proteinExistence type="predicted"/>
<reference evidence="2 3" key="1">
    <citation type="submission" date="2021-03" db="EMBL/GenBank/DDBJ databases">
        <title>Antimicrobial resistance genes in bacteria isolated from Japanese honey, and their potential for conferring macrolide and lincosamide resistance in the American foulbrood pathogen Paenibacillus larvae.</title>
        <authorList>
            <person name="Okamoto M."/>
            <person name="Kumagai M."/>
            <person name="Kanamori H."/>
            <person name="Takamatsu D."/>
        </authorList>
    </citation>
    <scope>NUCLEOTIDE SEQUENCE [LARGE SCALE GENOMIC DNA]</scope>
    <source>
        <strain evidence="2 3">J1TS3</strain>
    </source>
</reference>
<gene>
    <name evidence="2" type="ORF">J1TS3_19420</name>
</gene>
<dbReference type="Pfam" id="PF03551">
    <property type="entry name" value="PadR"/>
    <property type="match status" value="1"/>
</dbReference>
<keyword evidence="3" id="KW-1185">Reference proteome</keyword>